<feature type="compositionally biased region" description="Polar residues" evidence="1">
    <location>
        <begin position="1"/>
        <end position="12"/>
    </location>
</feature>
<sequence length="35" mass="4075">MTNAQRSSSLTLTEHDPHHHAINVIHFQPRKRSNI</sequence>
<proteinExistence type="predicted"/>
<feature type="region of interest" description="Disordered" evidence="1">
    <location>
        <begin position="1"/>
        <end position="35"/>
    </location>
</feature>
<reference evidence="3" key="1">
    <citation type="submission" date="2013-09" db="EMBL/GenBank/DDBJ databases">
        <title>Corchorus olitorius genome sequencing.</title>
        <authorList>
            <person name="Alam M."/>
            <person name="Haque M.S."/>
            <person name="Islam M.S."/>
            <person name="Emdad E.M."/>
            <person name="Islam M.M."/>
            <person name="Ahmed B."/>
            <person name="Halim A."/>
            <person name="Hossen Q.M.M."/>
            <person name="Hossain M.Z."/>
            <person name="Ahmed R."/>
            <person name="Khan M.M."/>
            <person name="Islam R."/>
            <person name="Rashid M.M."/>
            <person name="Khan S.A."/>
            <person name="Rahman M.S."/>
            <person name="Alam M."/>
            <person name="Yahiya A.S."/>
            <person name="Khan M.S."/>
            <person name="Azam M.S."/>
            <person name="Haque T."/>
            <person name="Lashkar M.Z.H."/>
            <person name="Akhand A.I."/>
            <person name="Morshed G."/>
            <person name="Roy S."/>
            <person name="Uddin K.S."/>
            <person name="Rabeya T."/>
            <person name="Hossain A.S."/>
            <person name="Chowdhury A."/>
            <person name="Snigdha A.R."/>
            <person name="Mortoza M.S."/>
            <person name="Matin S.A."/>
            <person name="Hoque S.M.E."/>
            <person name="Islam M.K."/>
            <person name="Roy D.K."/>
            <person name="Haider R."/>
            <person name="Moosa M.M."/>
            <person name="Elias S.M."/>
            <person name="Hasan A.M."/>
            <person name="Jahan S."/>
            <person name="Shafiuddin M."/>
            <person name="Mahmood N."/>
            <person name="Shommy N.S."/>
        </authorList>
    </citation>
    <scope>NUCLEOTIDE SEQUENCE [LARGE SCALE GENOMIC DNA]</scope>
    <source>
        <strain evidence="3">cv. O-4</strain>
    </source>
</reference>
<comment type="caution">
    <text evidence="2">The sequence shown here is derived from an EMBL/GenBank/DDBJ whole genome shotgun (WGS) entry which is preliminary data.</text>
</comment>
<evidence type="ECO:0000313" key="2">
    <source>
        <dbReference type="EMBL" id="OMP08357.1"/>
    </source>
</evidence>
<evidence type="ECO:0000313" key="3">
    <source>
        <dbReference type="Proteomes" id="UP000187203"/>
    </source>
</evidence>
<dbReference type="Proteomes" id="UP000187203">
    <property type="component" value="Unassembled WGS sequence"/>
</dbReference>
<dbReference type="AlphaFoldDB" id="A0A1R3KMN8"/>
<accession>A0A1R3KMN8</accession>
<protein>
    <submittedName>
        <fullName evidence="2">Uncharacterized protein</fullName>
    </submittedName>
</protein>
<dbReference type="EMBL" id="AWUE01012774">
    <property type="protein sequence ID" value="OMP08357.1"/>
    <property type="molecule type" value="Genomic_DNA"/>
</dbReference>
<name>A0A1R3KMN8_9ROSI</name>
<evidence type="ECO:0000256" key="1">
    <source>
        <dbReference type="SAM" id="MobiDB-lite"/>
    </source>
</evidence>
<organism evidence="2 3">
    <name type="scientific">Corchorus olitorius</name>
    <dbReference type="NCBI Taxonomy" id="93759"/>
    <lineage>
        <taxon>Eukaryota</taxon>
        <taxon>Viridiplantae</taxon>
        <taxon>Streptophyta</taxon>
        <taxon>Embryophyta</taxon>
        <taxon>Tracheophyta</taxon>
        <taxon>Spermatophyta</taxon>
        <taxon>Magnoliopsida</taxon>
        <taxon>eudicotyledons</taxon>
        <taxon>Gunneridae</taxon>
        <taxon>Pentapetalae</taxon>
        <taxon>rosids</taxon>
        <taxon>malvids</taxon>
        <taxon>Malvales</taxon>
        <taxon>Malvaceae</taxon>
        <taxon>Grewioideae</taxon>
        <taxon>Apeibeae</taxon>
        <taxon>Corchorus</taxon>
    </lineage>
</organism>
<gene>
    <name evidence="2" type="ORF">COLO4_06554</name>
</gene>
<keyword evidence="3" id="KW-1185">Reference proteome</keyword>